<dbReference type="AlphaFoldDB" id="A0ABD3AMD8"/>
<proteinExistence type="inferred from homology"/>
<evidence type="ECO:0000313" key="8">
    <source>
        <dbReference type="Proteomes" id="UP001630127"/>
    </source>
</evidence>
<feature type="compositionally biased region" description="Basic and acidic residues" evidence="6">
    <location>
        <begin position="77"/>
        <end position="92"/>
    </location>
</feature>
<evidence type="ECO:0000256" key="3">
    <source>
        <dbReference type="ARBA" id="ARBA00022517"/>
    </source>
</evidence>
<feature type="compositionally biased region" description="Basic and acidic residues" evidence="6">
    <location>
        <begin position="204"/>
        <end position="220"/>
    </location>
</feature>
<keyword evidence="3 5" id="KW-0690">Ribosome biogenesis</keyword>
<name>A0ABD3AMD8_9GENT</name>
<comment type="caution">
    <text evidence="7">The sequence shown here is derived from an EMBL/GenBank/DDBJ whole genome shotgun (WGS) entry which is preliminary data.</text>
</comment>
<dbReference type="GO" id="GO:0042254">
    <property type="term" value="P:ribosome biogenesis"/>
    <property type="evidence" value="ECO:0007669"/>
    <property type="project" value="UniProtKB-KW"/>
</dbReference>
<dbReference type="PANTHER" id="PTHR17602:SF4">
    <property type="entry name" value="RIBOSOME BIOGENESIS REGULATORY PROTEIN HOMOLOG"/>
    <property type="match status" value="1"/>
</dbReference>
<dbReference type="Pfam" id="PF04939">
    <property type="entry name" value="RRS1"/>
    <property type="match status" value="1"/>
</dbReference>
<keyword evidence="8" id="KW-1185">Reference proteome</keyword>
<comment type="subcellular location">
    <subcellularLocation>
        <location evidence="1 5">Nucleus</location>
    </subcellularLocation>
</comment>
<dbReference type="PANTHER" id="PTHR17602">
    <property type="entry name" value="RIBOSOME BIOGENESIS REGULATORY PROTEIN"/>
    <property type="match status" value="1"/>
</dbReference>
<accession>A0ABD3AMD8</accession>
<keyword evidence="4 5" id="KW-0539">Nucleus</keyword>
<dbReference type="Proteomes" id="UP001630127">
    <property type="component" value="Unassembled WGS sequence"/>
</dbReference>
<feature type="region of interest" description="Disordered" evidence="6">
    <location>
        <begin position="147"/>
        <end position="220"/>
    </location>
</feature>
<evidence type="ECO:0000313" key="7">
    <source>
        <dbReference type="EMBL" id="KAL3532348.1"/>
    </source>
</evidence>
<evidence type="ECO:0000256" key="1">
    <source>
        <dbReference type="ARBA" id="ARBA00004123"/>
    </source>
</evidence>
<dbReference type="EMBL" id="JBJUIK010000003">
    <property type="protein sequence ID" value="KAL3532348.1"/>
    <property type="molecule type" value="Genomic_DNA"/>
</dbReference>
<comment type="function">
    <text evidence="5">Involved in ribosomal large subunit assembly.</text>
</comment>
<dbReference type="GO" id="GO:0005634">
    <property type="term" value="C:nucleus"/>
    <property type="evidence" value="ECO:0007669"/>
    <property type="project" value="UniProtKB-SubCell"/>
</dbReference>
<evidence type="ECO:0000256" key="4">
    <source>
        <dbReference type="ARBA" id="ARBA00023242"/>
    </source>
</evidence>
<evidence type="ECO:0000256" key="2">
    <source>
        <dbReference type="ARBA" id="ARBA00010077"/>
    </source>
</evidence>
<feature type="region of interest" description="Disordered" evidence="6">
    <location>
        <begin position="70"/>
        <end position="93"/>
    </location>
</feature>
<evidence type="ECO:0000256" key="6">
    <source>
        <dbReference type="SAM" id="MobiDB-lite"/>
    </source>
</evidence>
<protein>
    <recommendedName>
        <fullName evidence="5">Ribosome biogenesis regulatory protein</fullName>
    </recommendedName>
</protein>
<organism evidence="7 8">
    <name type="scientific">Cinchona calisaya</name>
    <dbReference type="NCBI Taxonomy" id="153742"/>
    <lineage>
        <taxon>Eukaryota</taxon>
        <taxon>Viridiplantae</taxon>
        <taxon>Streptophyta</taxon>
        <taxon>Embryophyta</taxon>
        <taxon>Tracheophyta</taxon>
        <taxon>Spermatophyta</taxon>
        <taxon>Magnoliopsida</taxon>
        <taxon>eudicotyledons</taxon>
        <taxon>Gunneridae</taxon>
        <taxon>Pentapetalae</taxon>
        <taxon>asterids</taxon>
        <taxon>lamiids</taxon>
        <taxon>Gentianales</taxon>
        <taxon>Rubiaceae</taxon>
        <taxon>Cinchonoideae</taxon>
        <taxon>Cinchoneae</taxon>
        <taxon>Cinchona</taxon>
    </lineage>
</organism>
<dbReference type="InterPro" id="IPR007023">
    <property type="entry name" value="Ribosom_reg"/>
</dbReference>
<feature type="compositionally biased region" description="Basic and acidic residues" evidence="6">
    <location>
        <begin position="153"/>
        <end position="163"/>
    </location>
</feature>
<sequence>MGIVCQKERSVGDVLIVFKAKMLMLEVGIQKHKKDKVVYDEQTETWKRRHGYDHVNDDKDVPIIEAEMNDEPGEVPFSKRREEKKRRVDKKEKNRLHNLKQAAKAGALPSHVQLVATALPVTGSQAACTKFSKDELQNVAGMAATATTSGGKFDNKLHGEKPPKHEKKYCKAVTMYNVREEKKRRNQKGNSFSNSNKLKPNKKSFKETPKKGSSDKRKSE</sequence>
<evidence type="ECO:0000256" key="5">
    <source>
        <dbReference type="RuleBase" id="RU364132"/>
    </source>
</evidence>
<gene>
    <name evidence="7" type="ORF">ACH5RR_005869</name>
</gene>
<comment type="similarity">
    <text evidence="2 5">Belongs to the RRS1 family.</text>
</comment>
<reference evidence="7 8" key="1">
    <citation type="submission" date="2024-11" db="EMBL/GenBank/DDBJ databases">
        <title>A near-complete genome assembly of Cinchona calisaya.</title>
        <authorList>
            <person name="Lian D.C."/>
            <person name="Zhao X.W."/>
            <person name="Wei L."/>
        </authorList>
    </citation>
    <scope>NUCLEOTIDE SEQUENCE [LARGE SCALE GENOMIC DNA]</scope>
    <source>
        <tissue evidence="7">Nenye</tissue>
    </source>
</reference>